<feature type="signal peptide" evidence="1">
    <location>
        <begin position="1"/>
        <end position="22"/>
    </location>
</feature>
<dbReference type="AlphaFoldDB" id="A0A329UMK8"/>
<reference evidence="2 3" key="1">
    <citation type="submission" date="2018-02" db="EMBL/GenBank/DDBJ databases">
        <title>Complete genome sequencing of Faecalibacterium prausnitzii strains isolated from the human gut.</title>
        <authorList>
            <person name="Fitzgerald B.C."/>
            <person name="Shkoporov A.N."/>
            <person name="Ross P.R."/>
            <person name="Hill C."/>
        </authorList>
    </citation>
    <scope>NUCLEOTIDE SEQUENCE [LARGE SCALE GENOMIC DNA]</scope>
    <source>
        <strain evidence="2 3">APC922/41-1</strain>
    </source>
</reference>
<feature type="chain" id="PRO_5039223114" description="Lipoprotein" evidence="1">
    <location>
        <begin position="23"/>
        <end position="159"/>
    </location>
</feature>
<dbReference type="PROSITE" id="PS51257">
    <property type="entry name" value="PROKAR_LIPOPROTEIN"/>
    <property type="match status" value="1"/>
</dbReference>
<protein>
    <recommendedName>
        <fullName evidence="4">Lipoprotein</fullName>
    </recommendedName>
</protein>
<evidence type="ECO:0008006" key="4">
    <source>
        <dbReference type="Google" id="ProtNLM"/>
    </source>
</evidence>
<dbReference type="EMBL" id="PRLC01000005">
    <property type="protein sequence ID" value="RAW62393.1"/>
    <property type="molecule type" value="Genomic_DNA"/>
</dbReference>
<keyword evidence="1" id="KW-0732">Signal</keyword>
<sequence>MKNLKRLALILATVMMFFTLTACQSTTPTVTNPETNTSTTSKGEVELVNRDGVKIILVGNLDLKGNVLGPQIKVRVENNSGRSIIVQARNTSVNGFSMDAIMSCSVNNGEKGYDTLLFLNSDLNNAGITNIKTIKTAFAIIDGNTWYTLSTTDSVTINF</sequence>
<comment type="caution">
    <text evidence="2">The sequence shown here is derived from an EMBL/GenBank/DDBJ whole genome shotgun (WGS) entry which is preliminary data.</text>
</comment>
<proteinExistence type="predicted"/>
<evidence type="ECO:0000313" key="3">
    <source>
        <dbReference type="Proteomes" id="UP000250429"/>
    </source>
</evidence>
<keyword evidence="3" id="KW-1185">Reference proteome</keyword>
<name>A0A329UMK8_9FIRM</name>
<gene>
    <name evidence="2" type="ORF">C4N23_04695</name>
</gene>
<evidence type="ECO:0000313" key="2">
    <source>
        <dbReference type="EMBL" id="RAW62393.1"/>
    </source>
</evidence>
<evidence type="ECO:0000256" key="1">
    <source>
        <dbReference type="SAM" id="SignalP"/>
    </source>
</evidence>
<accession>A0A329UMK8</accession>
<organism evidence="2 3">
    <name type="scientific">Faecalibacterium hattorii</name>
    <dbReference type="NCBI Taxonomy" id="2935520"/>
    <lineage>
        <taxon>Bacteria</taxon>
        <taxon>Bacillati</taxon>
        <taxon>Bacillota</taxon>
        <taxon>Clostridia</taxon>
        <taxon>Eubacteriales</taxon>
        <taxon>Oscillospiraceae</taxon>
        <taxon>Faecalibacterium</taxon>
    </lineage>
</organism>
<dbReference type="Proteomes" id="UP000250429">
    <property type="component" value="Unassembled WGS sequence"/>
</dbReference>